<dbReference type="EMBL" id="CADEBD010000386">
    <property type="protein sequence ID" value="CAB3252853.1"/>
    <property type="molecule type" value="Genomic_DNA"/>
</dbReference>
<gene>
    <name evidence="1" type="ORF">APLA_LOCUS14145</name>
</gene>
<dbReference type="OrthoDB" id="2248459at2759"/>
<reference evidence="1 2" key="1">
    <citation type="submission" date="2020-04" db="EMBL/GenBank/DDBJ databases">
        <authorList>
            <person name="Wallbank WR R."/>
            <person name="Pardo Diaz C."/>
            <person name="Kozak K."/>
            <person name="Martin S."/>
            <person name="Jiggins C."/>
            <person name="Moest M."/>
            <person name="Warren A I."/>
            <person name="Byers J.R.P. K."/>
            <person name="Montejo-Kovacevich G."/>
            <person name="Yen C E."/>
        </authorList>
    </citation>
    <scope>NUCLEOTIDE SEQUENCE [LARGE SCALE GENOMIC DNA]</scope>
</reference>
<evidence type="ECO:0000313" key="2">
    <source>
        <dbReference type="Proteomes" id="UP000494256"/>
    </source>
</evidence>
<dbReference type="AlphaFoldDB" id="A0A8S1B4D4"/>
<organism evidence="1 2">
    <name type="scientific">Arctia plantaginis</name>
    <name type="common">Wood tiger moth</name>
    <name type="synonym">Phalaena plantaginis</name>
    <dbReference type="NCBI Taxonomy" id="874455"/>
    <lineage>
        <taxon>Eukaryota</taxon>
        <taxon>Metazoa</taxon>
        <taxon>Ecdysozoa</taxon>
        <taxon>Arthropoda</taxon>
        <taxon>Hexapoda</taxon>
        <taxon>Insecta</taxon>
        <taxon>Pterygota</taxon>
        <taxon>Neoptera</taxon>
        <taxon>Endopterygota</taxon>
        <taxon>Lepidoptera</taxon>
        <taxon>Glossata</taxon>
        <taxon>Ditrysia</taxon>
        <taxon>Noctuoidea</taxon>
        <taxon>Erebidae</taxon>
        <taxon>Arctiinae</taxon>
        <taxon>Arctia</taxon>
    </lineage>
</organism>
<proteinExistence type="predicted"/>
<dbReference type="Proteomes" id="UP000494256">
    <property type="component" value="Unassembled WGS sequence"/>
</dbReference>
<comment type="caution">
    <text evidence="1">The sequence shown here is derived from an EMBL/GenBank/DDBJ whole genome shotgun (WGS) entry which is preliminary data.</text>
</comment>
<sequence>MCNFFPSRAKCLSHTRQSTTEELALKLFNISTVDDRLSLKLFLQADNRLTLKPFLQPNDRLNLKLLLLADDRLTLKLLLLADNPFDPEAILSG</sequence>
<evidence type="ECO:0000313" key="1">
    <source>
        <dbReference type="EMBL" id="CAB3252853.1"/>
    </source>
</evidence>
<name>A0A8S1B4D4_ARCPL</name>
<accession>A0A8S1B4D4</accession>
<protein>
    <submittedName>
        <fullName evidence="1">Uncharacterized protein</fullName>
    </submittedName>
</protein>